<sequence>MYHNIIIGINLKVDNWGARLWYRHSVLSNDQAWLVAETLVYVMTQLTMDKRQSSSMEQLHKWNLEEPKVMERWIHDFIVEQCQRRPNASAVCSWDGNMTYGELDRLSSNIASHLLDLGVGPNSFVGVYFEKL</sequence>
<keyword evidence="5" id="KW-1185">Reference proteome</keyword>
<dbReference type="AlphaFoldDB" id="A0A9N9UJP3"/>
<keyword evidence="2" id="KW-0597">Phosphoprotein</keyword>
<dbReference type="Pfam" id="PF00501">
    <property type="entry name" value="AMP-binding"/>
    <property type="match status" value="1"/>
</dbReference>
<feature type="domain" description="AMP-dependent synthetase/ligase" evidence="3">
    <location>
        <begin position="80"/>
        <end position="130"/>
    </location>
</feature>
<dbReference type="OrthoDB" id="4895341at2759"/>
<evidence type="ECO:0000313" key="4">
    <source>
        <dbReference type="EMBL" id="CAG9992918.1"/>
    </source>
</evidence>
<dbReference type="Proteomes" id="UP000754883">
    <property type="component" value="Unassembled WGS sequence"/>
</dbReference>
<evidence type="ECO:0000313" key="5">
    <source>
        <dbReference type="Proteomes" id="UP000754883"/>
    </source>
</evidence>
<dbReference type="PANTHER" id="PTHR45527:SF12">
    <property type="entry name" value="NONRIBOSOMAL PEPTIDE SYNTHETASE IVOA"/>
    <property type="match status" value="1"/>
</dbReference>
<dbReference type="SUPFAM" id="SSF56801">
    <property type="entry name" value="Acetyl-CoA synthetase-like"/>
    <property type="match status" value="1"/>
</dbReference>
<dbReference type="GO" id="GO:0044550">
    <property type="term" value="P:secondary metabolite biosynthetic process"/>
    <property type="evidence" value="ECO:0007669"/>
    <property type="project" value="TreeGrafter"/>
</dbReference>
<evidence type="ECO:0000256" key="2">
    <source>
        <dbReference type="ARBA" id="ARBA00022553"/>
    </source>
</evidence>
<dbReference type="EMBL" id="CABFNO020001508">
    <property type="protein sequence ID" value="CAG9992918.1"/>
    <property type="molecule type" value="Genomic_DNA"/>
</dbReference>
<comment type="caution">
    <text evidence="4">The sequence shown here is derived from an EMBL/GenBank/DDBJ whole genome shotgun (WGS) entry which is preliminary data.</text>
</comment>
<dbReference type="GO" id="GO:0005737">
    <property type="term" value="C:cytoplasm"/>
    <property type="evidence" value="ECO:0007669"/>
    <property type="project" value="TreeGrafter"/>
</dbReference>
<evidence type="ECO:0000256" key="1">
    <source>
        <dbReference type="ARBA" id="ARBA00022450"/>
    </source>
</evidence>
<keyword evidence="1" id="KW-0596">Phosphopantetheine</keyword>
<dbReference type="GO" id="GO:0043041">
    <property type="term" value="P:amino acid activation for nonribosomal peptide biosynthetic process"/>
    <property type="evidence" value="ECO:0007669"/>
    <property type="project" value="TreeGrafter"/>
</dbReference>
<dbReference type="InterPro" id="IPR000873">
    <property type="entry name" value="AMP-dep_synth/lig_dom"/>
</dbReference>
<dbReference type="PANTHER" id="PTHR45527">
    <property type="entry name" value="NONRIBOSOMAL PEPTIDE SYNTHETASE"/>
    <property type="match status" value="1"/>
</dbReference>
<name>A0A9N9UJP3_9HYPO</name>
<gene>
    <name evidence="4" type="ORF">CBYS24578_00016803</name>
</gene>
<proteinExistence type="predicted"/>
<dbReference type="GO" id="GO:0031177">
    <property type="term" value="F:phosphopantetheine binding"/>
    <property type="evidence" value="ECO:0007669"/>
    <property type="project" value="TreeGrafter"/>
</dbReference>
<organism evidence="4 5">
    <name type="scientific">Clonostachys byssicola</name>
    <dbReference type="NCBI Taxonomy" id="160290"/>
    <lineage>
        <taxon>Eukaryota</taxon>
        <taxon>Fungi</taxon>
        <taxon>Dikarya</taxon>
        <taxon>Ascomycota</taxon>
        <taxon>Pezizomycotina</taxon>
        <taxon>Sordariomycetes</taxon>
        <taxon>Hypocreomycetidae</taxon>
        <taxon>Hypocreales</taxon>
        <taxon>Bionectriaceae</taxon>
        <taxon>Clonostachys</taxon>
    </lineage>
</organism>
<accession>A0A9N9UJP3</accession>
<reference evidence="4 5" key="2">
    <citation type="submission" date="2021-10" db="EMBL/GenBank/DDBJ databases">
        <authorList>
            <person name="Piombo E."/>
        </authorList>
    </citation>
    <scope>NUCLEOTIDE SEQUENCE [LARGE SCALE GENOMIC DNA]</scope>
</reference>
<dbReference type="InterPro" id="IPR042099">
    <property type="entry name" value="ANL_N_sf"/>
</dbReference>
<dbReference type="Gene3D" id="3.40.50.12780">
    <property type="entry name" value="N-terminal domain of ligase-like"/>
    <property type="match status" value="1"/>
</dbReference>
<reference evidence="5" key="1">
    <citation type="submission" date="2019-06" db="EMBL/GenBank/DDBJ databases">
        <authorList>
            <person name="Broberg M."/>
        </authorList>
    </citation>
    <scope>NUCLEOTIDE SEQUENCE [LARGE SCALE GENOMIC DNA]</scope>
</reference>
<evidence type="ECO:0000259" key="3">
    <source>
        <dbReference type="Pfam" id="PF00501"/>
    </source>
</evidence>
<protein>
    <recommendedName>
        <fullName evidence="3">AMP-dependent synthetase/ligase domain-containing protein</fullName>
    </recommendedName>
</protein>